<organism evidence="7 8">
    <name type="scientific">Amnimonas aquatica</name>
    <dbReference type="NCBI Taxonomy" id="2094561"/>
    <lineage>
        <taxon>Bacteria</taxon>
        <taxon>Pseudomonadati</taxon>
        <taxon>Pseudomonadota</taxon>
        <taxon>Gammaproteobacteria</taxon>
        <taxon>Moraxellales</taxon>
        <taxon>Moraxellaceae</taxon>
        <taxon>Amnimonas</taxon>
    </lineage>
</organism>
<dbReference type="InterPro" id="IPR025662">
    <property type="entry name" value="Sigma_54_int_dom_ATP-bd_1"/>
</dbReference>
<dbReference type="GO" id="GO:0005524">
    <property type="term" value="F:ATP binding"/>
    <property type="evidence" value="ECO:0007669"/>
    <property type="project" value="UniProtKB-KW"/>
</dbReference>
<dbReference type="Proteomes" id="UP000243900">
    <property type="component" value="Unassembled WGS sequence"/>
</dbReference>
<evidence type="ECO:0000256" key="2">
    <source>
        <dbReference type="ARBA" id="ARBA00022840"/>
    </source>
</evidence>
<dbReference type="InterPro" id="IPR058031">
    <property type="entry name" value="AAA_lid_NorR"/>
</dbReference>
<dbReference type="PANTHER" id="PTHR32071">
    <property type="entry name" value="TRANSCRIPTIONAL REGULATORY PROTEIN"/>
    <property type="match status" value="1"/>
</dbReference>
<reference evidence="8" key="1">
    <citation type="submission" date="2018-02" db="EMBL/GenBank/DDBJ databases">
        <title>Genome sequencing of Solimonas sp. HR-BB.</title>
        <authorList>
            <person name="Lee Y."/>
            <person name="Jeon C.O."/>
        </authorList>
    </citation>
    <scope>NUCLEOTIDE SEQUENCE [LARGE SCALE GENOMIC DNA]</scope>
    <source>
        <strain evidence="8">HR-E</strain>
    </source>
</reference>
<dbReference type="InterPro" id="IPR025943">
    <property type="entry name" value="Sigma_54_int_dom_ATP-bd_2"/>
</dbReference>
<dbReference type="Pfam" id="PF02954">
    <property type="entry name" value="HTH_8"/>
    <property type="match status" value="1"/>
</dbReference>
<keyword evidence="1" id="KW-0547">Nucleotide-binding</keyword>
<gene>
    <name evidence="7" type="ORF">C5O18_06410</name>
</gene>
<dbReference type="PANTHER" id="PTHR32071:SF117">
    <property type="entry name" value="PTS-DEPENDENT DIHYDROXYACETONE KINASE OPERON REGULATORY PROTEIN-RELATED"/>
    <property type="match status" value="1"/>
</dbReference>
<dbReference type="Gene3D" id="1.10.8.60">
    <property type="match status" value="1"/>
</dbReference>
<proteinExistence type="predicted"/>
<sequence>MGLGALAIPTRKTSIQQRPLGRSPAMAQVRQLIAQVAPHTTLVLIQGESGSGKEVVARALHEQSERADGPFVPVNCGAIPADLLESELFGHEKGAFTGAVCARKGRFEAAEGGTLFLDEIGDMSLPMQVKILRVLQERCFERVGSNQTIRCNVRIVAATHRDLESMVADGSFRQDLFFRLNVFPIQLPPLRDHADDIPELLALFNGKLSARGMPTAEVSQSALGALMRYRWPGNVRELENLVERLSITHPGQQVRARDLPSRYAAFLPVEGIEQEERAMLFDVPVLPASSVAEVAESHTTAMELPACGLDLKQHLQDIEVNYINEALRQVDGVVAKAAKLLGLQRTTLVEKMKKFGLSSAW</sequence>
<dbReference type="GO" id="GO:0043565">
    <property type="term" value="F:sequence-specific DNA binding"/>
    <property type="evidence" value="ECO:0007669"/>
    <property type="project" value="InterPro"/>
</dbReference>
<dbReference type="PROSITE" id="PS00676">
    <property type="entry name" value="SIGMA54_INTERACT_2"/>
    <property type="match status" value="1"/>
</dbReference>
<dbReference type="PROSITE" id="PS00688">
    <property type="entry name" value="SIGMA54_INTERACT_3"/>
    <property type="match status" value="1"/>
</dbReference>
<keyword evidence="8" id="KW-1185">Reference proteome</keyword>
<dbReference type="OrthoDB" id="9804019at2"/>
<dbReference type="Pfam" id="PF25601">
    <property type="entry name" value="AAA_lid_14"/>
    <property type="match status" value="1"/>
</dbReference>
<dbReference type="InterPro" id="IPR002197">
    <property type="entry name" value="HTH_Fis"/>
</dbReference>
<evidence type="ECO:0000256" key="4">
    <source>
        <dbReference type="ARBA" id="ARBA00023125"/>
    </source>
</evidence>
<accession>A0A2P6AS16</accession>
<dbReference type="InterPro" id="IPR027417">
    <property type="entry name" value="P-loop_NTPase"/>
</dbReference>
<keyword evidence="3" id="KW-0805">Transcription regulation</keyword>
<comment type="caution">
    <text evidence="7">The sequence shown here is derived from an EMBL/GenBank/DDBJ whole genome shotgun (WGS) entry which is preliminary data.</text>
</comment>
<evidence type="ECO:0000259" key="6">
    <source>
        <dbReference type="PROSITE" id="PS50045"/>
    </source>
</evidence>
<dbReference type="RefSeq" id="WP_105192508.1">
    <property type="nucleotide sequence ID" value="NZ_PTQZ01000137.1"/>
</dbReference>
<name>A0A2P6AS16_9GAMM</name>
<dbReference type="Gene3D" id="1.10.10.60">
    <property type="entry name" value="Homeodomain-like"/>
    <property type="match status" value="1"/>
</dbReference>
<dbReference type="PRINTS" id="PR01590">
    <property type="entry name" value="HTHFIS"/>
</dbReference>
<keyword evidence="5" id="KW-0804">Transcription</keyword>
<keyword evidence="4" id="KW-0238">DNA-binding</keyword>
<dbReference type="SMART" id="SM00382">
    <property type="entry name" value="AAA"/>
    <property type="match status" value="1"/>
</dbReference>
<dbReference type="FunFam" id="3.40.50.300:FF:000006">
    <property type="entry name" value="DNA-binding transcriptional regulator NtrC"/>
    <property type="match status" value="1"/>
</dbReference>
<evidence type="ECO:0000256" key="5">
    <source>
        <dbReference type="ARBA" id="ARBA00023163"/>
    </source>
</evidence>
<dbReference type="InterPro" id="IPR002078">
    <property type="entry name" value="Sigma_54_int"/>
</dbReference>
<dbReference type="InterPro" id="IPR025944">
    <property type="entry name" value="Sigma_54_int_dom_CS"/>
</dbReference>
<dbReference type="GO" id="GO:0006355">
    <property type="term" value="P:regulation of DNA-templated transcription"/>
    <property type="evidence" value="ECO:0007669"/>
    <property type="project" value="InterPro"/>
</dbReference>
<dbReference type="SUPFAM" id="SSF52540">
    <property type="entry name" value="P-loop containing nucleoside triphosphate hydrolases"/>
    <property type="match status" value="1"/>
</dbReference>
<dbReference type="AlphaFoldDB" id="A0A2P6AS16"/>
<feature type="domain" description="Sigma-54 factor interaction" evidence="6">
    <location>
        <begin position="19"/>
        <end position="247"/>
    </location>
</feature>
<dbReference type="Gene3D" id="3.40.50.300">
    <property type="entry name" value="P-loop containing nucleotide triphosphate hydrolases"/>
    <property type="match status" value="1"/>
</dbReference>
<evidence type="ECO:0000256" key="1">
    <source>
        <dbReference type="ARBA" id="ARBA00022741"/>
    </source>
</evidence>
<dbReference type="InterPro" id="IPR009057">
    <property type="entry name" value="Homeodomain-like_sf"/>
</dbReference>
<dbReference type="PROSITE" id="PS00675">
    <property type="entry name" value="SIGMA54_INTERACT_1"/>
    <property type="match status" value="1"/>
</dbReference>
<keyword evidence="2" id="KW-0067">ATP-binding</keyword>
<dbReference type="SUPFAM" id="SSF46689">
    <property type="entry name" value="Homeodomain-like"/>
    <property type="match status" value="1"/>
</dbReference>
<protein>
    <submittedName>
        <fullName evidence="7">Sigma-54-dependent Fis family transcriptional regulator</fullName>
    </submittedName>
</protein>
<evidence type="ECO:0000313" key="8">
    <source>
        <dbReference type="Proteomes" id="UP000243900"/>
    </source>
</evidence>
<dbReference type="CDD" id="cd00009">
    <property type="entry name" value="AAA"/>
    <property type="match status" value="1"/>
</dbReference>
<dbReference type="EMBL" id="PTQZ01000137">
    <property type="protein sequence ID" value="PQA40722.1"/>
    <property type="molecule type" value="Genomic_DNA"/>
</dbReference>
<dbReference type="Pfam" id="PF00158">
    <property type="entry name" value="Sigma54_activat"/>
    <property type="match status" value="1"/>
</dbReference>
<dbReference type="InterPro" id="IPR003593">
    <property type="entry name" value="AAA+_ATPase"/>
</dbReference>
<evidence type="ECO:0000313" key="7">
    <source>
        <dbReference type="EMBL" id="PQA40722.1"/>
    </source>
</evidence>
<dbReference type="PROSITE" id="PS50045">
    <property type="entry name" value="SIGMA54_INTERACT_4"/>
    <property type="match status" value="1"/>
</dbReference>
<evidence type="ECO:0000256" key="3">
    <source>
        <dbReference type="ARBA" id="ARBA00023015"/>
    </source>
</evidence>